<reference evidence="9" key="1">
    <citation type="submission" date="2020-02" db="EMBL/GenBank/DDBJ databases">
        <authorList>
            <person name="Meier V. D."/>
        </authorList>
    </citation>
    <scope>NUCLEOTIDE SEQUENCE</scope>
    <source>
        <strain evidence="9">AVDCRST_MAG15</strain>
    </source>
</reference>
<sequence>MSLPEGPLVAWLGDDFTGGAAVAETLAFAGLPAAMFLEPPTPEMLLRFPGLRGIGLATTARAESPDWMNAHLPELYAALKATGAPLVHYKACSTMDSAPQVGSLGRALELGLTATGEPCAPILFASPEMGRYQAFGTLFARGPGGIHRIDRHPVMARHPVTPMDEADICRHLGRQTDLPLAPLMRPDLGPDGFERLAQQGPRGIAVDCAGQDDLAAVGRIIWSRRFALGSQGVESALVAYFRAQGWLAEESTRPAPWPVDRIAVVSGSASAITAMQVAWAEARGWPVIPLDTVALFGPGAQAAIGAATDSAAAALAHGRNPIVAALRGPDDPALATTRAAIARAGLSPAEGEARIGEALGMVLSGLVDRGVGRVLVCGGDTSGRVTRELGVVALEPLAWIAHGASLMRGHRAEGDPVEIILKGGQMGPENLFEQALGQRPDPVMMGVGADPPIR</sequence>
<dbReference type="EMBL" id="CADCUU010000487">
    <property type="protein sequence ID" value="CAA9436988.1"/>
    <property type="molecule type" value="Genomic_DNA"/>
</dbReference>
<keyword evidence="3" id="KW-0547">Nucleotide-binding</keyword>
<feature type="domain" description="Four-carbon acid sugar kinase N-terminal" evidence="7">
    <location>
        <begin position="10"/>
        <end position="237"/>
    </location>
</feature>
<evidence type="ECO:0000313" key="9">
    <source>
        <dbReference type="EMBL" id="CAA9436988.1"/>
    </source>
</evidence>
<dbReference type="Pfam" id="PF17042">
    <property type="entry name" value="NBD_C"/>
    <property type="match status" value="1"/>
</dbReference>
<evidence type="ECO:0000256" key="2">
    <source>
        <dbReference type="ARBA" id="ARBA00022679"/>
    </source>
</evidence>
<protein>
    <recommendedName>
        <fullName evidence="10">Candidate type III effector Hop protein</fullName>
    </recommendedName>
</protein>
<comment type="similarity">
    <text evidence="1">Belongs to the four-carbon acid sugar kinase family.</text>
</comment>
<feature type="domain" description="Four-carbon acid sugar kinase nucleotide binding" evidence="8">
    <location>
        <begin position="263"/>
        <end position="432"/>
    </location>
</feature>
<evidence type="ECO:0000256" key="3">
    <source>
        <dbReference type="ARBA" id="ARBA00022741"/>
    </source>
</evidence>
<dbReference type="InterPro" id="IPR010737">
    <property type="entry name" value="4-carb_acid_sugar_kinase_N"/>
</dbReference>
<evidence type="ECO:0000256" key="1">
    <source>
        <dbReference type="ARBA" id="ARBA00005715"/>
    </source>
</evidence>
<accession>A0A6J4Q8H8</accession>
<gene>
    <name evidence="9" type="ORF">AVDCRST_MAG15-3405</name>
</gene>
<keyword evidence="6" id="KW-0119">Carbohydrate metabolism</keyword>
<evidence type="ECO:0000256" key="6">
    <source>
        <dbReference type="ARBA" id="ARBA00023277"/>
    </source>
</evidence>
<name>A0A6J4Q8H8_9RHOB</name>
<dbReference type="SUPFAM" id="SSF142764">
    <property type="entry name" value="YgbK-like"/>
    <property type="match status" value="1"/>
</dbReference>
<organism evidence="9">
    <name type="scientific">uncultured Rubellimicrobium sp</name>
    <dbReference type="NCBI Taxonomy" id="543078"/>
    <lineage>
        <taxon>Bacteria</taxon>
        <taxon>Pseudomonadati</taxon>
        <taxon>Pseudomonadota</taxon>
        <taxon>Alphaproteobacteria</taxon>
        <taxon>Rhodobacterales</taxon>
        <taxon>Roseobacteraceae</taxon>
        <taxon>Rubellimicrobium</taxon>
        <taxon>environmental samples</taxon>
    </lineage>
</organism>
<keyword evidence="4" id="KW-0418">Kinase</keyword>
<dbReference type="InterPro" id="IPR042213">
    <property type="entry name" value="NBD_C_sf"/>
</dbReference>
<dbReference type="Pfam" id="PF07005">
    <property type="entry name" value="SBD_N"/>
    <property type="match status" value="1"/>
</dbReference>
<dbReference type="Gene3D" id="3.40.980.20">
    <property type="entry name" value="Four-carbon acid sugar kinase, nucleotide binding domain"/>
    <property type="match status" value="1"/>
</dbReference>
<dbReference type="InterPro" id="IPR037051">
    <property type="entry name" value="4-carb_acid_sugar_kinase_N_sf"/>
</dbReference>
<proteinExistence type="inferred from homology"/>
<dbReference type="Gene3D" id="3.40.50.10840">
    <property type="entry name" value="Putative sugar-binding, N-terminal domain"/>
    <property type="match status" value="1"/>
</dbReference>
<evidence type="ECO:0000259" key="8">
    <source>
        <dbReference type="Pfam" id="PF17042"/>
    </source>
</evidence>
<keyword evidence="5" id="KW-0067">ATP-binding</keyword>
<dbReference type="GO" id="GO:0016301">
    <property type="term" value="F:kinase activity"/>
    <property type="evidence" value="ECO:0007669"/>
    <property type="project" value="UniProtKB-KW"/>
</dbReference>
<dbReference type="InterPro" id="IPR031475">
    <property type="entry name" value="NBD_C"/>
</dbReference>
<evidence type="ECO:0000256" key="4">
    <source>
        <dbReference type="ARBA" id="ARBA00022777"/>
    </source>
</evidence>
<keyword evidence="2" id="KW-0808">Transferase</keyword>
<dbReference type="GO" id="GO:0005524">
    <property type="term" value="F:ATP binding"/>
    <property type="evidence" value="ECO:0007669"/>
    <property type="project" value="UniProtKB-KW"/>
</dbReference>
<evidence type="ECO:0008006" key="10">
    <source>
        <dbReference type="Google" id="ProtNLM"/>
    </source>
</evidence>
<evidence type="ECO:0000256" key="5">
    <source>
        <dbReference type="ARBA" id="ARBA00022840"/>
    </source>
</evidence>
<evidence type="ECO:0000259" key="7">
    <source>
        <dbReference type="Pfam" id="PF07005"/>
    </source>
</evidence>
<dbReference type="AlphaFoldDB" id="A0A6J4Q8H8"/>